<evidence type="ECO:0000256" key="5">
    <source>
        <dbReference type="ARBA" id="ARBA00023016"/>
    </source>
</evidence>
<comment type="function">
    <text evidence="7 10 11">Participates actively in the response to hyperosmotic and heat shock by preventing the aggregation of stress-denatured proteins, in association with DnaK and GrpE. It is the nucleotide exchange factor for DnaK and may function as a thermosensor. Unfolded proteins bind initially to DnaJ; upon interaction with the DnaJ-bound protein, DnaK hydrolyzes its bound ATP, resulting in the formation of a stable complex. GrpE releases ADP from DnaK; ATP binding to DnaK triggers the release of the substrate protein, thus completing the reaction cycle. Several rounds of ATP-dependent interactions between DnaJ, DnaK and GrpE are required for fully efficient folding.</text>
</comment>
<evidence type="ECO:0000256" key="1">
    <source>
        <dbReference type="ARBA" id="ARBA00004496"/>
    </source>
</evidence>
<dbReference type="Proteomes" id="UP000242301">
    <property type="component" value="Unassembled WGS sequence"/>
</dbReference>
<dbReference type="PROSITE" id="PS01071">
    <property type="entry name" value="GRPE"/>
    <property type="match status" value="1"/>
</dbReference>
<keyword evidence="6 10" id="KW-0143">Chaperone</keyword>
<dbReference type="CDD" id="cd00446">
    <property type="entry name" value="GrpE"/>
    <property type="match status" value="1"/>
</dbReference>
<reference evidence="15" key="1">
    <citation type="submission" date="2015-05" db="EMBL/GenBank/DDBJ databases">
        <authorList>
            <person name="Manzano-Marin A."/>
        </authorList>
    </citation>
    <scope>NUCLEOTIDE SEQUENCE [LARGE SCALE GENOMIC DNA]</scope>
    <source>
        <strain evidence="15">officinalis</strain>
    </source>
</reference>
<comment type="similarity">
    <text evidence="2 10 12">Belongs to the GrpE family.</text>
</comment>
<comment type="subunit">
    <text evidence="3 10">Homodimer.</text>
</comment>
<evidence type="ECO:0000256" key="8">
    <source>
        <dbReference type="ARBA" id="ARBA00072274"/>
    </source>
</evidence>
<keyword evidence="5 10" id="KW-0346">Stress response</keyword>
<gene>
    <name evidence="10 14" type="primary">grpE</name>
    <name evidence="14" type="ORF">SOFFGTOCOR_0298</name>
</gene>
<dbReference type="Gene3D" id="3.90.20.20">
    <property type="match status" value="1"/>
</dbReference>
<evidence type="ECO:0000256" key="11">
    <source>
        <dbReference type="RuleBase" id="RU000639"/>
    </source>
</evidence>
<evidence type="ECO:0000256" key="10">
    <source>
        <dbReference type="HAMAP-Rule" id="MF_01151"/>
    </source>
</evidence>
<dbReference type="AlphaFoldDB" id="A0A0M6W9R3"/>
<dbReference type="STRING" id="1715285.SOFFGTOCOR_0298"/>
<dbReference type="InterPro" id="IPR000740">
    <property type="entry name" value="GrpE"/>
</dbReference>
<dbReference type="FunFam" id="2.30.22.10:FF:000001">
    <property type="entry name" value="Protein GrpE"/>
    <property type="match status" value="1"/>
</dbReference>
<evidence type="ECO:0000256" key="7">
    <source>
        <dbReference type="ARBA" id="ARBA00053401"/>
    </source>
</evidence>
<evidence type="ECO:0000256" key="9">
    <source>
        <dbReference type="ARBA" id="ARBA00076414"/>
    </source>
</evidence>
<evidence type="ECO:0000256" key="4">
    <source>
        <dbReference type="ARBA" id="ARBA00022490"/>
    </source>
</evidence>
<dbReference type="SUPFAM" id="SSF58014">
    <property type="entry name" value="Coiled-coil domain of nucleotide exchange factor GrpE"/>
    <property type="match status" value="1"/>
</dbReference>
<protein>
    <recommendedName>
        <fullName evidence="8 10">Protein GrpE</fullName>
    </recommendedName>
    <alternativeName>
        <fullName evidence="9 10">HSP-70 cofactor</fullName>
    </alternativeName>
</protein>
<organism evidence="14 15">
    <name type="scientific">Candidatus Providencia siddallii</name>
    <dbReference type="NCBI Taxonomy" id="1715285"/>
    <lineage>
        <taxon>Bacteria</taxon>
        <taxon>Pseudomonadati</taxon>
        <taxon>Pseudomonadota</taxon>
        <taxon>Gammaproteobacteria</taxon>
        <taxon>Enterobacterales</taxon>
        <taxon>Morganellaceae</taxon>
        <taxon>Providencia</taxon>
    </lineage>
</organism>
<evidence type="ECO:0000256" key="6">
    <source>
        <dbReference type="ARBA" id="ARBA00023186"/>
    </source>
</evidence>
<proteinExistence type="inferred from homology"/>
<dbReference type="Pfam" id="PF01025">
    <property type="entry name" value="GrpE"/>
    <property type="match status" value="1"/>
</dbReference>
<dbReference type="InterPro" id="IPR013805">
    <property type="entry name" value="GrpE_CC"/>
</dbReference>
<sequence length="189" mass="21896">MSSKDKNLHDEQNSDQIEIQDIELEKDKSNQCKIELASRIAELEQNLEESKKIERDILLRTQAEIENIRRRTEQYIEKAHKFALEKFLNELLPIIDNLERAIESTNKNDEKTKTIEGLNLTLKTFLDIISKFGIEVISKENIPFDPEIHQAISIIDSTEHKSGNVINIMQKGYTLNKRLLRPAIVTVSK</sequence>
<dbReference type="NCBIfam" id="NF010748">
    <property type="entry name" value="PRK14150.1"/>
    <property type="match status" value="1"/>
</dbReference>
<keyword evidence="13" id="KW-0175">Coiled coil</keyword>
<dbReference type="PANTHER" id="PTHR21237:SF23">
    <property type="entry name" value="GRPE PROTEIN HOMOLOG, MITOCHONDRIAL"/>
    <property type="match status" value="1"/>
</dbReference>
<dbReference type="GO" id="GO:0051087">
    <property type="term" value="F:protein-folding chaperone binding"/>
    <property type="evidence" value="ECO:0007669"/>
    <property type="project" value="InterPro"/>
</dbReference>
<dbReference type="GO" id="GO:0042803">
    <property type="term" value="F:protein homodimerization activity"/>
    <property type="evidence" value="ECO:0007669"/>
    <property type="project" value="InterPro"/>
</dbReference>
<evidence type="ECO:0000256" key="12">
    <source>
        <dbReference type="RuleBase" id="RU004478"/>
    </source>
</evidence>
<dbReference type="InterPro" id="IPR009012">
    <property type="entry name" value="GrpE_head"/>
</dbReference>
<feature type="coiled-coil region" evidence="13">
    <location>
        <begin position="33"/>
        <end position="78"/>
    </location>
</feature>
<dbReference type="HAMAP" id="MF_01151">
    <property type="entry name" value="GrpE"/>
    <property type="match status" value="1"/>
</dbReference>
<dbReference type="GO" id="GO:0051082">
    <property type="term" value="F:unfolded protein binding"/>
    <property type="evidence" value="ECO:0007669"/>
    <property type="project" value="TreeGrafter"/>
</dbReference>
<name>A0A0M6W9R3_9GAMM</name>
<evidence type="ECO:0000256" key="13">
    <source>
        <dbReference type="SAM" id="Coils"/>
    </source>
</evidence>
<dbReference type="GO" id="GO:0006457">
    <property type="term" value="P:protein folding"/>
    <property type="evidence" value="ECO:0007669"/>
    <property type="project" value="InterPro"/>
</dbReference>
<keyword evidence="15" id="KW-1185">Reference proteome</keyword>
<dbReference type="NCBIfam" id="NF010738">
    <property type="entry name" value="PRK14140.1"/>
    <property type="match status" value="1"/>
</dbReference>
<evidence type="ECO:0000313" key="14">
    <source>
        <dbReference type="EMBL" id="CRK85725.1"/>
    </source>
</evidence>
<accession>A0A0M6W9R3</accession>
<evidence type="ECO:0000256" key="3">
    <source>
        <dbReference type="ARBA" id="ARBA00011738"/>
    </source>
</evidence>
<dbReference type="PRINTS" id="PR00773">
    <property type="entry name" value="GRPEPROTEIN"/>
</dbReference>
<comment type="subcellular location">
    <subcellularLocation>
        <location evidence="1 10">Cytoplasm</location>
    </subcellularLocation>
</comment>
<dbReference type="SUPFAM" id="SSF51064">
    <property type="entry name" value="Head domain of nucleotide exchange factor GrpE"/>
    <property type="match status" value="1"/>
</dbReference>
<dbReference type="GO" id="GO:0000774">
    <property type="term" value="F:adenyl-nucleotide exchange factor activity"/>
    <property type="evidence" value="ECO:0007669"/>
    <property type="project" value="InterPro"/>
</dbReference>
<dbReference type="PANTHER" id="PTHR21237">
    <property type="entry name" value="GRPE PROTEIN"/>
    <property type="match status" value="1"/>
</dbReference>
<dbReference type="EMBL" id="CVRF01000002">
    <property type="protein sequence ID" value="CRK85725.1"/>
    <property type="molecule type" value="Genomic_DNA"/>
</dbReference>
<dbReference type="Gene3D" id="2.30.22.10">
    <property type="entry name" value="Head domain of nucleotide exchange factor GrpE"/>
    <property type="match status" value="1"/>
</dbReference>
<dbReference type="GO" id="GO:0005829">
    <property type="term" value="C:cytosol"/>
    <property type="evidence" value="ECO:0007669"/>
    <property type="project" value="TreeGrafter"/>
</dbReference>
<evidence type="ECO:0000256" key="2">
    <source>
        <dbReference type="ARBA" id="ARBA00009054"/>
    </source>
</evidence>
<keyword evidence="4 10" id="KW-0963">Cytoplasm</keyword>
<evidence type="ECO:0000313" key="15">
    <source>
        <dbReference type="Proteomes" id="UP000242301"/>
    </source>
</evidence>